<feature type="transmembrane region" description="Helical" evidence="1">
    <location>
        <begin position="166"/>
        <end position="186"/>
    </location>
</feature>
<dbReference type="AlphaFoldDB" id="A0A8H3XI10"/>
<sequence length="188" mass="20388">MIKSYFFLLAVFTVSLCFISRIDSFNASNVDMATKQAWCGEQRAVCDNNCKDNGTTGATTFFFYPTQFSYACVCSDGKSPDKSMYTMPIDYFKCTSDQQDCTQKCGAANQYCVTNCTGNCAATIVNFFFYKPAAATSTPSSATSPSSSSKSVPSSLLTPNYAIKSAPAITVAFSIVFLTSITTFLLRL</sequence>
<evidence type="ECO:0000256" key="2">
    <source>
        <dbReference type="SAM" id="SignalP"/>
    </source>
</evidence>
<feature type="chain" id="PRO_5034653511" evidence="2">
    <location>
        <begin position="25"/>
        <end position="188"/>
    </location>
</feature>
<dbReference type="EMBL" id="WTPW01001008">
    <property type="protein sequence ID" value="KAF0462932.1"/>
    <property type="molecule type" value="Genomic_DNA"/>
</dbReference>
<evidence type="ECO:0000256" key="1">
    <source>
        <dbReference type="SAM" id="Phobius"/>
    </source>
</evidence>
<dbReference type="Proteomes" id="UP000439903">
    <property type="component" value="Unassembled WGS sequence"/>
</dbReference>
<dbReference type="PANTHER" id="PTHR38118">
    <property type="entry name" value="ANCHORED CELL WALL PROTEIN 11-RELATED"/>
    <property type="match status" value="1"/>
</dbReference>
<feature type="signal peptide" evidence="2">
    <location>
        <begin position="1"/>
        <end position="24"/>
    </location>
</feature>
<keyword evidence="1" id="KW-0812">Transmembrane</keyword>
<feature type="domain" description="DUF7707" evidence="3">
    <location>
        <begin position="24"/>
        <end position="120"/>
    </location>
</feature>
<keyword evidence="1" id="KW-1133">Transmembrane helix</keyword>
<dbReference type="Pfam" id="PF24808">
    <property type="entry name" value="DUF7707"/>
    <property type="match status" value="1"/>
</dbReference>
<evidence type="ECO:0000313" key="5">
    <source>
        <dbReference type="Proteomes" id="UP000439903"/>
    </source>
</evidence>
<reference evidence="4 5" key="1">
    <citation type="journal article" date="2019" name="Environ. Microbiol.">
        <title>At the nexus of three kingdoms: the genome of the mycorrhizal fungus Gigaspora margarita provides insights into plant, endobacterial and fungal interactions.</title>
        <authorList>
            <person name="Venice F."/>
            <person name="Ghignone S."/>
            <person name="Salvioli di Fossalunga A."/>
            <person name="Amselem J."/>
            <person name="Novero M."/>
            <person name="Xianan X."/>
            <person name="Sedzielewska Toro K."/>
            <person name="Morin E."/>
            <person name="Lipzen A."/>
            <person name="Grigoriev I.V."/>
            <person name="Henrissat B."/>
            <person name="Martin F.M."/>
            <person name="Bonfante P."/>
        </authorList>
    </citation>
    <scope>NUCLEOTIDE SEQUENCE [LARGE SCALE GENOMIC DNA]</scope>
    <source>
        <strain evidence="4 5">BEG34</strain>
    </source>
</reference>
<evidence type="ECO:0000313" key="4">
    <source>
        <dbReference type="EMBL" id="KAF0462932.1"/>
    </source>
</evidence>
<organism evidence="4 5">
    <name type="scientific">Gigaspora margarita</name>
    <dbReference type="NCBI Taxonomy" id="4874"/>
    <lineage>
        <taxon>Eukaryota</taxon>
        <taxon>Fungi</taxon>
        <taxon>Fungi incertae sedis</taxon>
        <taxon>Mucoromycota</taxon>
        <taxon>Glomeromycotina</taxon>
        <taxon>Glomeromycetes</taxon>
        <taxon>Diversisporales</taxon>
        <taxon>Gigasporaceae</taxon>
        <taxon>Gigaspora</taxon>
    </lineage>
</organism>
<keyword evidence="5" id="KW-1185">Reference proteome</keyword>
<dbReference type="InterPro" id="IPR056124">
    <property type="entry name" value="DUF7707"/>
</dbReference>
<proteinExistence type="predicted"/>
<keyword evidence="1" id="KW-0472">Membrane</keyword>
<comment type="caution">
    <text evidence="4">The sequence shown here is derived from an EMBL/GenBank/DDBJ whole genome shotgun (WGS) entry which is preliminary data.</text>
</comment>
<evidence type="ECO:0000259" key="3">
    <source>
        <dbReference type="Pfam" id="PF24808"/>
    </source>
</evidence>
<accession>A0A8H3XI10</accession>
<keyword evidence="2" id="KW-0732">Signal</keyword>
<dbReference type="PANTHER" id="PTHR38118:SF2">
    <property type="entry name" value="CDP-ALCOHOL PHOSPHATIDYLTRANSFERASE PROTEIN"/>
    <property type="match status" value="1"/>
</dbReference>
<protein>
    <submittedName>
        <fullName evidence="4">COP9 signalosome complex subunit 1</fullName>
    </submittedName>
</protein>
<gene>
    <name evidence="4" type="ORF">F8M41_000223</name>
</gene>
<name>A0A8H3XI10_GIGMA</name>
<dbReference type="OrthoDB" id="2425219at2759"/>